<keyword evidence="1" id="KW-0805">Transcription regulation</keyword>
<dbReference type="RefSeq" id="WP_191172584.1">
    <property type="nucleotide sequence ID" value="NZ_JACXZS010000010.1"/>
</dbReference>
<gene>
    <name evidence="5" type="ORF">IF188_14835</name>
</gene>
<proteinExistence type="predicted"/>
<organism evidence="5 6">
    <name type="scientific">Microbacterium helvum</name>
    <dbReference type="NCBI Taxonomy" id="2773713"/>
    <lineage>
        <taxon>Bacteria</taxon>
        <taxon>Bacillati</taxon>
        <taxon>Actinomycetota</taxon>
        <taxon>Actinomycetes</taxon>
        <taxon>Micrococcales</taxon>
        <taxon>Microbacteriaceae</taxon>
        <taxon>Microbacterium</taxon>
    </lineage>
</organism>
<dbReference type="EMBL" id="JACXZS010000010">
    <property type="protein sequence ID" value="MBD3942968.1"/>
    <property type="molecule type" value="Genomic_DNA"/>
</dbReference>
<protein>
    <submittedName>
        <fullName evidence="5">Helix-turn-helix domain-containing protein</fullName>
    </submittedName>
</protein>
<dbReference type="PANTHER" id="PTHR43130:SF3">
    <property type="entry name" value="HTH-TYPE TRANSCRIPTIONAL REGULATOR RV1931C"/>
    <property type="match status" value="1"/>
</dbReference>
<dbReference type="Gene3D" id="3.40.50.880">
    <property type="match status" value="1"/>
</dbReference>
<dbReference type="Gene3D" id="1.10.10.60">
    <property type="entry name" value="Homeodomain-like"/>
    <property type="match status" value="1"/>
</dbReference>
<dbReference type="InterPro" id="IPR052158">
    <property type="entry name" value="INH-QAR"/>
</dbReference>
<evidence type="ECO:0000256" key="2">
    <source>
        <dbReference type="ARBA" id="ARBA00023125"/>
    </source>
</evidence>
<dbReference type="InterPro" id="IPR029062">
    <property type="entry name" value="Class_I_gatase-like"/>
</dbReference>
<feature type="domain" description="HTH araC/xylS-type" evidence="4">
    <location>
        <begin position="214"/>
        <end position="312"/>
    </location>
</feature>
<keyword evidence="2" id="KW-0238">DNA-binding</keyword>
<dbReference type="PROSITE" id="PS01124">
    <property type="entry name" value="HTH_ARAC_FAMILY_2"/>
    <property type="match status" value="1"/>
</dbReference>
<dbReference type="Pfam" id="PF01965">
    <property type="entry name" value="DJ-1_PfpI"/>
    <property type="match status" value="1"/>
</dbReference>
<comment type="caution">
    <text evidence="5">The sequence shown here is derived from an EMBL/GenBank/DDBJ whole genome shotgun (WGS) entry which is preliminary data.</text>
</comment>
<dbReference type="PROSITE" id="PS00041">
    <property type="entry name" value="HTH_ARAC_FAMILY_1"/>
    <property type="match status" value="1"/>
</dbReference>
<dbReference type="Pfam" id="PF12833">
    <property type="entry name" value="HTH_18"/>
    <property type="match status" value="1"/>
</dbReference>
<dbReference type="Proteomes" id="UP000598426">
    <property type="component" value="Unassembled WGS sequence"/>
</dbReference>
<dbReference type="CDD" id="cd03137">
    <property type="entry name" value="GATase1_AraC_1"/>
    <property type="match status" value="1"/>
</dbReference>
<dbReference type="PANTHER" id="PTHR43130">
    <property type="entry name" value="ARAC-FAMILY TRANSCRIPTIONAL REGULATOR"/>
    <property type="match status" value="1"/>
</dbReference>
<evidence type="ECO:0000256" key="1">
    <source>
        <dbReference type="ARBA" id="ARBA00023015"/>
    </source>
</evidence>
<dbReference type="InterPro" id="IPR002818">
    <property type="entry name" value="DJ-1/PfpI"/>
</dbReference>
<keyword evidence="3" id="KW-0804">Transcription</keyword>
<dbReference type="SUPFAM" id="SSF46689">
    <property type="entry name" value="Homeodomain-like"/>
    <property type="match status" value="2"/>
</dbReference>
<keyword evidence="6" id="KW-1185">Reference proteome</keyword>
<dbReference type="InterPro" id="IPR018062">
    <property type="entry name" value="HTH_AraC-typ_CS"/>
</dbReference>
<reference evidence="5 6" key="1">
    <citation type="submission" date="2020-09" db="EMBL/GenBank/DDBJ databases">
        <title>Isolation and identification of active actinomycetes.</title>
        <authorList>
            <person name="Li X."/>
        </authorList>
    </citation>
    <scope>NUCLEOTIDE SEQUENCE [LARGE SCALE GENOMIC DNA]</scope>
    <source>
        <strain evidence="5 6">NEAU-LLC</strain>
    </source>
</reference>
<evidence type="ECO:0000256" key="3">
    <source>
        <dbReference type="ARBA" id="ARBA00023163"/>
    </source>
</evidence>
<evidence type="ECO:0000313" key="5">
    <source>
        <dbReference type="EMBL" id="MBD3942968.1"/>
    </source>
</evidence>
<accession>A0ABR8NR50</accession>
<name>A0ABR8NR50_9MICO</name>
<evidence type="ECO:0000259" key="4">
    <source>
        <dbReference type="PROSITE" id="PS01124"/>
    </source>
</evidence>
<dbReference type="SUPFAM" id="SSF52317">
    <property type="entry name" value="Class I glutamine amidotransferase-like"/>
    <property type="match status" value="1"/>
</dbReference>
<dbReference type="SMART" id="SM00342">
    <property type="entry name" value="HTH_ARAC"/>
    <property type="match status" value="1"/>
</dbReference>
<sequence length="342" mass="36886">MRTVACIVVDGFAPFEFGVACEAFGLDRSDDGVPNFDFRVVTADPGVVRSKLGFSLNVEHDLSFAYEADLVVVCPTPREYWGHTDPRVMSAVRAAAARDAWVLSVCSGSFILAEAGVLDGRRATTHWMYANVMASMYPSIDVDPDVLYVQDGRIITSAGTAAGIDACLHLLRQELGAELTNKIARRMVVPPQRDGGQAQFIASPLPATTSLSLAPVTDWMLDNLRLDLTVDQLAAKAHMSPRTFARRFKADHGATPAAWLARQRIIHAQRLLEKTDLGLDRIAYESGFGSAAVLRQNFARVLGTTPTAYRARFACTDDVVVGEEPVDAGAAEAAASTLESVA</sequence>
<dbReference type="InterPro" id="IPR018060">
    <property type="entry name" value="HTH_AraC"/>
</dbReference>
<evidence type="ECO:0000313" key="6">
    <source>
        <dbReference type="Proteomes" id="UP000598426"/>
    </source>
</evidence>
<dbReference type="InterPro" id="IPR009057">
    <property type="entry name" value="Homeodomain-like_sf"/>
</dbReference>